<dbReference type="CDD" id="cd18795">
    <property type="entry name" value="SF2_C_Ski2"/>
    <property type="match status" value="1"/>
</dbReference>
<keyword evidence="14" id="KW-1185">Reference proteome</keyword>
<dbReference type="Proteomes" id="UP000812966">
    <property type="component" value="Unassembled WGS sequence"/>
</dbReference>
<dbReference type="Pfam" id="PF00270">
    <property type="entry name" value="DEAD"/>
    <property type="match status" value="1"/>
</dbReference>
<dbReference type="SMART" id="SM00490">
    <property type="entry name" value="HELICc"/>
    <property type="match status" value="1"/>
</dbReference>
<dbReference type="Gene3D" id="1.20.1500.20">
    <property type="match status" value="1"/>
</dbReference>
<evidence type="ECO:0000259" key="11">
    <source>
        <dbReference type="PROSITE" id="PS51192"/>
    </source>
</evidence>
<comment type="caution">
    <text evidence="13">The sequence shown here is derived from an EMBL/GenBank/DDBJ whole genome shotgun (WGS) entry which is preliminary data.</text>
</comment>
<evidence type="ECO:0000256" key="5">
    <source>
        <dbReference type="ARBA" id="ARBA00022801"/>
    </source>
</evidence>
<dbReference type="Pfam" id="PF08148">
    <property type="entry name" value="DSHCT"/>
    <property type="match status" value="1"/>
</dbReference>
<dbReference type="InterPro" id="IPR016438">
    <property type="entry name" value="SKI2-like"/>
</dbReference>
<feature type="compositionally biased region" description="Polar residues" evidence="10">
    <location>
        <begin position="145"/>
        <end position="159"/>
    </location>
</feature>
<evidence type="ECO:0000256" key="4">
    <source>
        <dbReference type="ARBA" id="ARBA00022741"/>
    </source>
</evidence>
<keyword evidence="5" id="KW-0378">Hydrolase</keyword>
<evidence type="ECO:0008006" key="15">
    <source>
        <dbReference type="Google" id="ProtNLM"/>
    </source>
</evidence>
<dbReference type="InterPro" id="IPR040801">
    <property type="entry name" value="Ski2_N"/>
</dbReference>
<keyword evidence="8" id="KW-0694">RNA-binding</keyword>
<dbReference type="Pfam" id="PF00271">
    <property type="entry name" value="Helicase_C"/>
    <property type="match status" value="1"/>
</dbReference>
<dbReference type="GO" id="GO:0003723">
    <property type="term" value="F:RNA binding"/>
    <property type="evidence" value="ECO:0007669"/>
    <property type="project" value="UniProtKB-KW"/>
</dbReference>
<feature type="region of interest" description="Disordered" evidence="10">
    <location>
        <begin position="125"/>
        <end position="219"/>
    </location>
</feature>
<reference evidence="13" key="1">
    <citation type="submission" date="2020-04" db="EMBL/GenBank/DDBJ databases">
        <title>Analysis of mating type loci in Filobasidium floriforme.</title>
        <authorList>
            <person name="Nowrousian M."/>
        </authorList>
    </citation>
    <scope>NUCLEOTIDE SEQUENCE</scope>
    <source>
        <strain evidence="13">CBS 6242</strain>
    </source>
</reference>
<dbReference type="SMART" id="SM00487">
    <property type="entry name" value="DEXDc"/>
    <property type="match status" value="1"/>
</dbReference>
<dbReference type="Pfam" id="PF13234">
    <property type="entry name" value="MTR4_beta-barrel"/>
    <property type="match status" value="1"/>
</dbReference>
<dbReference type="InterPro" id="IPR001650">
    <property type="entry name" value="Helicase_C-like"/>
</dbReference>
<feature type="domain" description="Helicase ATP-binding" evidence="11">
    <location>
        <begin position="363"/>
        <end position="521"/>
    </location>
</feature>
<keyword evidence="9" id="KW-0175">Coiled coil</keyword>
<dbReference type="InterPro" id="IPR027417">
    <property type="entry name" value="P-loop_NTPase"/>
</dbReference>
<dbReference type="PROSITE" id="PS51194">
    <property type="entry name" value="HELICASE_CTER"/>
    <property type="match status" value="1"/>
</dbReference>
<keyword evidence="6" id="KW-0347">Helicase</keyword>
<evidence type="ECO:0000259" key="12">
    <source>
        <dbReference type="PROSITE" id="PS51194"/>
    </source>
</evidence>
<evidence type="ECO:0000256" key="1">
    <source>
        <dbReference type="ARBA" id="ARBA00004496"/>
    </source>
</evidence>
<keyword evidence="3" id="KW-0963">Cytoplasm</keyword>
<evidence type="ECO:0000256" key="2">
    <source>
        <dbReference type="ARBA" id="ARBA00010140"/>
    </source>
</evidence>
<evidence type="ECO:0000256" key="9">
    <source>
        <dbReference type="SAM" id="Coils"/>
    </source>
</evidence>
<keyword evidence="7" id="KW-0067">ATP-binding</keyword>
<dbReference type="Pfam" id="PF17911">
    <property type="entry name" value="Ski2_N"/>
    <property type="match status" value="1"/>
</dbReference>
<dbReference type="SMART" id="SM01142">
    <property type="entry name" value="DSHCT"/>
    <property type="match status" value="1"/>
</dbReference>
<dbReference type="GO" id="GO:0016787">
    <property type="term" value="F:hydrolase activity"/>
    <property type="evidence" value="ECO:0007669"/>
    <property type="project" value="UniProtKB-KW"/>
</dbReference>
<dbReference type="InterPro" id="IPR050699">
    <property type="entry name" value="RNA-DNA_Helicase"/>
</dbReference>
<dbReference type="PROSITE" id="PS51192">
    <property type="entry name" value="HELICASE_ATP_BIND_1"/>
    <property type="match status" value="1"/>
</dbReference>
<dbReference type="Gene3D" id="1.10.3380.30">
    <property type="match status" value="1"/>
</dbReference>
<dbReference type="GO" id="GO:0003724">
    <property type="term" value="F:RNA helicase activity"/>
    <property type="evidence" value="ECO:0007669"/>
    <property type="project" value="InterPro"/>
</dbReference>
<evidence type="ECO:0000313" key="13">
    <source>
        <dbReference type="EMBL" id="KAG7528447.1"/>
    </source>
</evidence>
<dbReference type="FunFam" id="1.10.3380.30:FF:000001">
    <property type="entry name" value="Ski2 ATP-dependent RNA helicase"/>
    <property type="match status" value="1"/>
</dbReference>
<dbReference type="EMBL" id="JABELV010000183">
    <property type="protein sequence ID" value="KAG7528447.1"/>
    <property type="molecule type" value="Genomic_DNA"/>
</dbReference>
<proteinExistence type="inferred from homology"/>
<comment type="similarity">
    <text evidence="2">Belongs to the helicase family. SKI2 subfamily.</text>
</comment>
<comment type="subcellular location">
    <subcellularLocation>
        <location evidence="1">Cytoplasm</location>
    </subcellularLocation>
</comment>
<dbReference type="PANTHER" id="PTHR12131">
    <property type="entry name" value="ATP-DEPENDENT RNA AND DNA HELICASE"/>
    <property type="match status" value="1"/>
</dbReference>
<dbReference type="FunFam" id="3.40.50.300:FF:000987">
    <property type="entry name" value="DEAD/DEAH box RNA helicase"/>
    <property type="match status" value="1"/>
</dbReference>
<evidence type="ECO:0000256" key="8">
    <source>
        <dbReference type="ARBA" id="ARBA00022884"/>
    </source>
</evidence>
<dbReference type="InterPro" id="IPR014001">
    <property type="entry name" value="Helicase_ATP-bd"/>
</dbReference>
<feature type="compositionally biased region" description="Polar residues" evidence="10">
    <location>
        <begin position="597"/>
        <end position="613"/>
    </location>
</feature>
<dbReference type="Pfam" id="PF21408">
    <property type="entry name" value="MTR4-like_stalk"/>
    <property type="match status" value="1"/>
</dbReference>
<dbReference type="InterPro" id="IPR025696">
    <property type="entry name" value="Beta-barrel_MTR4"/>
</dbReference>
<dbReference type="InterPro" id="IPR012961">
    <property type="entry name" value="Ski2/MTR4_C"/>
</dbReference>
<feature type="compositionally biased region" description="Polar residues" evidence="10">
    <location>
        <begin position="204"/>
        <end position="214"/>
    </location>
</feature>
<evidence type="ECO:0000256" key="6">
    <source>
        <dbReference type="ARBA" id="ARBA00022806"/>
    </source>
</evidence>
<dbReference type="GO" id="GO:0005524">
    <property type="term" value="F:ATP binding"/>
    <property type="evidence" value="ECO:0007669"/>
    <property type="project" value="UniProtKB-KW"/>
</dbReference>
<dbReference type="SUPFAM" id="SSF52540">
    <property type="entry name" value="P-loop containing nucleoside triphosphate hydrolases"/>
    <property type="match status" value="1"/>
</dbReference>
<organism evidence="13 14">
    <name type="scientific">Filobasidium floriforme</name>
    <dbReference type="NCBI Taxonomy" id="5210"/>
    <lineage>
        <taxon>Eukaryota</taxon>
        <taxon>Fungi</taxon>
        <taxon>Dikarya</taxon>
        <taxon>Basidiomycota</taxon>
        <taxon>Agaricomycotina</taxon>
        <taxon>Tremellomycetes</taxon>
        <taxon>Filobasidiales</taxon>
        <taxon>Filobasidiaceae</taxon>
        <taxon>Filobasidium</taxon>
    </lineage>
</organism>
<keyword evidence="4" id="KW-0547">Nucleotide-binding</keyword>
<sequence>MGKVQESNCESAVGAEGGHFGSTLVSAMRSGNKYNGSTCNTKLEDAGTTSMFATNCLASNFVEPVKDLRQGGVQYWQMLNEVTPSPPTVSLEVFPRTHHAVPVTRGLDGDFVRWKEVIAPAPAQPPAASASLQRQPGVQSGVAGLSSNPAGSGTRSGNLGITFVRGRGSYMPFRPGGLDDGPQRPSPAQESQDDFEEDAGTVSDIEQVQSSWRTTPPGFQRGLDLASARSGEADEASSNADELLLRVFGSTTLKPSAQRQLRSQQEKGVSITRKTGLARETALLDSIDQLHQELKESDLQGIDDLLPIARLPAPPMKNRSSKRKREWAHVVDVNRELTNFSELVPEMAHKYSFELDTFQKEAVYHLEMGDSVFVAAHTSAGKTVVAEYAISLAMKHMTRAIYTSPIKALSNQKFRDFKTTFGADNVGILTGDVQINAEASCLIMTTEILRSMLYRGADLIRDLEFVIFDEVHYVNDAERGVVWEEVIIMLPEHVNIILLSATVPNTLEFASWVGRTKKKDIYVISTAKRPVPLRHHLWAGKELHTIVDEQGRFLSEGYKAANEAIRRKQEKEREAAGLPVLQRTGGPAGRGGRGKTMPQSSISTRGGSKSNIGSRGLPGTVSYGAKAYGGAGVFDKNVWIHLVQYLRKAELLPVVVFTFSKKRCEENATSLSGQDLCSASEKSEIHVTVEKALTRLKGSDKRLPQILRMRDLLSRGLGVHHGGLLPIVKEVVEILFQKGLVKVLFATETFAMGVNMPAKCVVFSGIRKHDGHSFRTLLPGEYTQMAGRAGRRGLDVNGTVIIIGGSELPEQETLKDMMLGKPSKLVSQFRLTYNMILNLLRVEALRVEEMIKRSFSENAAQSLAPEQQAKVLAAEQKLASLPSLDCQLCKSDIESFYMLASELSRLNREAMRLGARHPQGSKTLGAGRMVIISTTDLPNVPALLLRPATTWRAAGEVGQKVGAERSFWVLAFVPEGNRHASGAYSAVSAPPVWPPILTNSPSSDAEHLILEVDVSCVSLVVNRAMARVNVNAVLDKMNSGAIDDVRKWLMETSATLADLPKLPEVDWSRMRSHLDFQETVRRRDILAPRLDTLHCRTCPSFQTHYETLHRIKQLEAELQELKMALSDQNLELLPDYEQRVAVLKDLQYIDETSTVMLKGRVACEINSANELILTEIILENTLADYTPEEAVALLSIFVFVEKTDSAPDIPVKLQAGIESIYAAASRVERVQDRKGVAHDDFFTKFKPGLVEVVYEWARGMPFEQITELTDVAEGTIVRCITRLDETCREVRDAARVIGDKSLFGKMEQAQALIKRDIVFAASLVSALCCNAQGKIKCHPFLRSVFLRDNLANQSATSTHNYMMYDICFLITQLNRCQVHVFPGLGSMMPGYWSNMLRTSSSRRVAHHILHVRSVCWRCIDPHPPLQRILKPSPHQFDSECTCNSYD</sequence>
<evidence type="ECO:0000313" key="14">
    <source>
        <dbReference type="Proteomes" id="UP000812966"/>
    </source>
</evidence>
<dbReference type="Gene3D" id="3.40.50.300">
    <property type="entry name" value="P-loop containing nucleotide triphosphate hydrolases"/>
    <property type="match status" value="2"/>
</dbReference>
<feature type="region of interest" description="Disordered" evidence="10">
    <location>
        <begin position="581"/>
        <end position="613"/>
    </location>
</feature>
<dbReference type="InterPro" id="IPR011545">
    <property type="entry name" value="DEAD/DEAH_box_helicase_dom"/>
</dbReference>
<gene>
    <name evidence="13" type="ORF">FFLO_06156</name>
</gene>
<dbReference type="FunFam" id="3.40.50.300:FF:000354">
    <property type="entry name" value="ATP-dependent RNA helicase SKI2"/>
    <property type="match status" value="1"/>
</dbReference>
<protein>
    <recommendedName>
        <fullName evidence="15">Antiviral helicase SKI2</fullName>
    </recommendedName>
</protein>
<evidence type="ECO:0000256" key="3">
    <source>
        <dbReference type="ARBA" id="ARBA00022490"/>
    </source>
</evidence>
<feature type="domain" description="Helicase C-terminal" evidence="12">
    <location>
        <begin position="641"/>
        <end position="840"/>
    </location>
</feature>
<feature type="coiled-coil region" evidence="9">
    <location>
        <begin position="1104"/>
        <end position="1131"/>
    </location>
</feature>
<dbReference type="GO" id="GO:0070478">
    <property type="term" value="P:nuclear-transcribed mRNA catabolic process, 3'-5' exonucleolytic nonsense-mediated decay"/>
    <property type="evidence" value="ECO:0007669"/>
    <property type="project" value="TreeGrafter"/>
</dbReference>
<dbReference type="GO" id="GO:0055087">
    <property type="term" value="C:Ski complex"/>
    <property type="evidence" value="ECO:0007669"/>
    <property type="project" value="TreeGrafter"/>
</dbReference>
<dbReference type="PIRSF" id="PIRSF005198">
    <property type="entry name" value="Antiviral_helicase_SKI2"/>
    <property type="match status" value="1"/>
</dbReference>
<name>A0A8K0NNA3_9TREE</name>
<dbReference type="InterPro" id="IPR048392">
    <property type="entry name" value="MTR4-like_stalk"/>
</dbReference>
<dbReference type="PANTHER" id="PTHR12131:SF1">
    <property type="entry name" value="ATP-DEPENDENT RNA HELICASE SUPV3L1, MITOCHONDRIAL-RELATED"/>
    <property type="match status" value="1"/>
</dbReference>
<evidence type="ECO:0000256" key="7">
    <source>
        <dbReference type="ARBA" id="ARBA00022840"/>
    </source>
</evidence>
<accession>A0A8K0NNA3</accession>
<evidence type="ECO:0000256" key="10">
    <source>
        <dbReference type="SAM" id="MobiDB-lite"/>
    </source>
</evidence>